<evidence type="ECO:0000259" key="6">
    <source>
        <dbReference type="PROSITE" id="PS50994"/>
    </source>
</evidence>
<dbReference type="PANTHER" id="PTHR34676">
    <property type="entry name" value="DUF4219 DOMAIN-CONTAINING PROTEIN-RELATED"/>
    <property type="match status" value="1"/>
</dbReference>
<feature type="coiled-coil region" evidence="3">
    <location>
        <begin position="398"/>
        <end position="495"/>
    </location>
</feature>
<dbReference type="Pfam" id="PF00665">
    <property type="entry name" value="rve"/>
    <property type="match status" value="1"/>
</dbReference>
<dbReference type="InterPro" id="IPR001878">
    <property type="entry name" value="Znf_CCHC"/>
</dbReference>
<evidence type="ECO:0000313" key="7">
    <source>
        <dbReference type="Proteomes" id="UP000694930"/>
    </source>
</evidence>
<sequence length="1096" mass="125144">MAAPLNLEEGQSSTRPPRFNGHFYSWWKVRMHDYLMAEDSELWDIVLDGPFIPMMEEKDGEKTNLVPKPRQKYDEADRKKIEKGYKAKTLLVCGIGPDEFNRVSACESAKEIRDCLRTAHEGTEQVKESKIDMLTSRYENFKMKEGETIHDMFTKLSSIINELRSLDEPIIMSKQVRKVIRILPKSWESKVDAITEAKDLKVLSMDALIGNLKTHEMNRNYDSSKKEAKKDKSLMLKYKSDEDSSDDDMAYLISKFQKIVRKNKVYKRGTNGTRNATQGDTCYKCGKAGHFIRECPLLKNENKEHQKPRSDKENRRDLALAAWGDSSSDSEDPNEQKYVSMVAVHEEETVFNEMFAHMAHTENEEEDNQVTLLDMKNDLDKYSLKNLITLAKFMIDSVIELTSERDTMNAELDSLTENKVKLEEKMSGMVSLESNNSELKNQLNQITEEAEKLNGMSNGLQAEIQEKLKNSEKNLVLSLEKSNKLEQDIVKLKEELEKSLKWTKSSKLLSNATNQSNFNKKGLGSLNITPPYNPHSKYVFVSENLLCLHCGKNGHLKGECASWRNSYEKLSNYTERQNLPKERPGPTKHVSTHRFSKKKFVPAPMSFVSERSSSQCWYMDSGCSKHMTGDVKNFLSLKTLQGGGVSFGDEKKGYILGVGKVGRSLEDSIDNVYHVDGLKYSLLSVSQICDKGNEVKFTSEKCTVVSLTTKKVILTAHRSKNMYVANLETSHGDELTCLSAQNENADLWHRRLGHVSSSLLNKLISKDLVRGLPKLKFAENKICEACVKGKQIISSFKPKKQVTSSRTLELLHMDLCRPLKVQSRNGKKYILVIVDDYSRYTWTRFLRSKADTAEELVIFFKMIQTKLNQVICSIRSDHGTEFENSTLDKFCMENDDVMKLFKLKKTEGGEADAEQQLKNECDDQNHSLPEEAVEVEKSDMVPGTTQNSSQSISDSPENDVTLDEEEHADQLNQMEAIRILIAFAAFMGFKLYQMDVKSAFLNGDLKEEVFVKQPPGFEDAELPDHLFRLNQALYGLKQAPRAWYERLSKFLLKNGFKRGKIDNTLFLREQELLIIQVYVDDIIFGATSEHLCEEFS</sequence>
<evidence type="ECO:0000256" key="3">
    <source>
        <dbReference type="SAM" id="Coils"/>
    </source>
</evidence>
<keyword evidence="2" id="KW-0862">Zinc</keyword>
<organism evidence="7 8">
    <name type="scientific">Solanum pennellii</name>
    <name type="common">Tomato</name>
    <name type="synonym">Lycopersicon pennellii</name>
    <dbReference type="NCBI Taxonomy" id="28526"/>
    <lineage>
        <taxon>Eukaryota</taxon>
        <taxon>Viridiplantae</taxon>
        <taxon>Streptophyta</taxon>
        <taxon>Embryophyta</taxon>
        <taxon>Tracheophyta</taxon>
        <taxon>Spermatophyta</taxon>
        <taxon>Magnoliopsida</taxon>
        <taxon>eudicotyledons</taxon>
        <taxon>Gunneridae</taxon>
        <taxon>Pentapetalae</taxon>
        <taxon>asterids</taxon>
        <taxon>lamiids</taxon>
        <taxon>Solanales</taxon>
        <taxon>Solanaceae</taxon>
        <taxon>Solanoideae</taxon>
        <taxon>Solaneae</taxon>
        <taxon>Solanum</taxon>
        <taxon>Solanum subgen. Lycopersicon</taxon>
    </lineage>
</organism>
<dbReference type="Proteomes" id="UP000694930">
    <property type="component" value="Chromosome 6"/>
</dbReference>
<dbReference type="PROSITE" id="PS50994">
    <property type="entry name" value="INTEGRASE"/>
    <property type="match status" value="1"/>
</dbReference>
<accession>A0ABM1GZI5</accession>
<dbReference type="SUPFAM" id="SSF53098">
    <property type="entry name" value="Ribonuclease H-like"/>
    <property type="match status" value="1"/>
</dbReference>
<evidence type="ECO:0000256" key="2">
    <source>
        <dbReference type="PROSITE-ProRule" id="PRU00047"/>
    </source>
</evidence>
<dbReference type="RefSeq" id="XP_015078181.1">
    <property type="nucleotide sequence ID" value="XM_015222695.1"/>
</dbReference>
<evidence type="ECO:0000313" key="8">
    <source>
        <dbReference type="RefSeq" id="XP_015078181.1"/>
    </source>
</evidence>
<dbReference type="InterPro" id="IPR013103">
    <property type="entry name" value="RVT_2"/>
</dbReference>
<dbReference type="Gene3D" id="4.10.60.10">
    <property type="entry name" value="Zinc finger, CCHC-type"/>
    <property type="match status" value="1"/>
</dbReference>
<keyword evidence="1" id="KW-0645">Protease</keyword>
<dbReference type="InterPro" id="IPR001584">
    <property type="entry name" value="Integrase_cat-core"/>
</dbReference>
<protein>
    <submittedName>
        <fullName evidence="8">Uncharacterized protein LOC107021990</fullName>
    </submittedName>
</protein>
<feature type="domain" description="CCHC-type" evidence="5">
    <location>
        <begin position="547"/>
        <end position="560"/>
    </location>
</feature>
<keyword evidence="2" id="KW-0479">Metal-binding</keyword>
<dbReference type="Pfam" id="PF22936">
    <property type="entry name" value="Pol_BBD"/>
    <property type="match status" value="1"/>
</dbReference>
<reference evidence="7" key="1">
    <citation type="journal article" date="2014" name="Nat. Genet.">
        <title>The genome of the stress-tolerant wild tomato species Solanum pennellii.</title>
        <authorList>
            <person name="Bolger A."/>
            <person name="Scossa F."/>
            <person name="Bolger M.E."/>
            <person name="Lanz C."/>
            <person name="Maumus F."/>
            <person name="Tohge T."/>
            <person name="Quesneville H."/>
            <person name="Alseekh S."/>
            <person name="Sorensen I."/>
            <person name="Lichtenstein G."/>
            <person name="Fich E.A."/>
            <person name="Conte M."/>
            <person name="Keller H."/>
            <person name="Schneeberger K."/>
            <person name="Schwacke R."/>
            <person name="Ofner I."/>
            <person name="Vrebalov J."/>
            <person name="Xu Y."/>
            <person name="Osorio S."/>
            <person name="Aflitos S.A."/>
            <person name="Schijlen E."/>
            <person name="Jimenez-Gomez J.M."/>
            <person name="Ryngajllo M."/>
            <person name="Kimura S."/>
            <person name="Kumar R."/>
            <person name="Koenig D."/>
            <person name="Headland L.R."/>
            <person name="Maloof J.N."/>
            <person name="Sinha N."/>
            <person name="van Ham R.C."/>
            <person name="Lankhorst R.K."/>
            <person name="Mao L."/>
            <person name="Vogel A."/>
            <person name="Arsova B."/>
            <person name="Panstruga R."/>
            <person name="Fei Z."/>
            <person name="Rose J.K."/>
            <person name="Zamir D."/>
            <person name="Carrari F."/>
            <person name="Giovannoni J.J."/>
            <person name="Weigel D."/>
            <person name="Usadel B."/>
            <person name="Fernie A.R."/>
        </authorList>
    </citation>
    <scope>NUCLEOTIDE SEQUENCE [LARGE SCALE GENOMIC DNA]</scope>
    <source>
        <strain evidence="7">cv. LA0716</strain>
    </source>
</reference>
<evidence type="ECO:0000256" key="1">
    <source>
        <dbReference type="ARBA" id="ARBA00022750"/>
    </source>
</evidence>
<keyword evidence="1" id="KW-0064">Aspartyl protease</keyword>
<dbReference type="SUPFAM" id="SSF56672">
    <property type="entry name" value="DNA/RNA polymerases"/>
    <property type="match status" value="1"/>
</dbReference>
<keyword evidence="2" id="KW-0863">Zinc-finger</keyword>
<evidence type="ECO:0000259" key="5">
    <source>
        <dbReference type="PROSITE" id="PS50158"/>
    </source>
</evidence>
<feature type="compositionally biased region" description="Polar residues" evidence="4">
    <location>
        <begin position="943"/>
        <end position="955"/>
    </location>
</feature>
<keyword evidence="3" id="KW-0175">Coiled coil</keyword>
<dbReference type="Pfam" id="PF00098">
    <property type="entry name" value="zf-CCHC"/>
    <property type="match status" value="1"/>
</dbReference>
<dbReference type="Pfam" id="PF07727">
    <property type="entry name" value="RVT_2"/>
    <property type="match status" value="1"/>
</dbReference>
<dbReference type="PANTHER" id="PTHR34676:SF8">
    <property type="entry name" value="TRANSMEMBRANE PROTEIN"/>
    <property type="match status" value="1"/>
</dbReference>
<name>A0ABM1GZI5_SOLPN</name>
<reference evidence="8" key="2">
    <citation type="submission" date="2025-08" db="UniProtKB">
        <authorList>
            <consortium name="RefSeq"/>
        </authorList>
    </citation>
    <scope>IDENTIFICATION</scope>
</reference>
<proteinExistence type="predicted"/>
<feature type="region of interest" description="Disordered" evidence="4">
    <location>
        <begin position="934"/>
        <end position="964"/>
    </location>
</feature>
<keyword evidence="1" id="KW-0378">Hydrolase</keyword>
<dbReference type="InterPro" id="IPR036875">
    <property type="entry name" value="Znf_CCHC_sf"/>
</dbReference>
<keyword evidence="7" id="KW-1185">Reference proteome</keyword>
<dbReference type="InterPro" id="IPR054722">
    <property type="entry name" value="PolX-like_BBD"/>
</dbReference>
<gene>
    <name evidence="8" type="primary">LOC107021990</name>
</gene>
<evidence type="ECO:0000256" key="4">
    <source>
        <dbReference type="SAM" id="MobiDB-lite"/>
    </source>
</evidence>
<dbReference type="InterPro" id="IPR012337">
    <property type="entry name" value="RNaseH-like_sf"/>
</dbReference>
<dbReference type="SUPFAM" id="SSF57756">
    <property type="entry name" value="Retrovirus zinc finger-like domains"/>
    <property type="match status" value="1"/>
</dbReference>
<dbReference type="InterPro" id="IPR025724">
    <property type="entry name" value="GAG-pre-integrase_dom"/>
</dbReference>
<feature type="domain" description="CCHC-type" evidence="5">
    <location>
        <begin position="282"/>
        <end position="296"/>
    </location>
</feature>
<dbReference type="GeneID" id="107021990"/>
<dbReference type="InterPro" id="IPR036397">
    <property type="entry name" value="RNaseH_sf"/>
</dbReference>
<dbReference type="InterPro" id="IPR043502">
    <property type="entry name" value="DNA/RNA_pol_sf"/>
</dbReference>
<dbReference type="Gene3D" id="3.30.420.10">
    <property type="entry name" value="Ribonuclease H-like superfamily/Ribonuclease H"/>
    <property type="match status" value="1"/>
</dbReference>
<dbReference type="PROSITE" id="PS50158">
    <property type="entry name" value="ZF_CCHC"/>
    <property type="match status" value="2"/>
</dbReference>
<feature type="domain" description="Integrase catalytic" evidence="6">
    <location>
        <begin position="794"/>
        <end position="893"/>
    </location>
</feature>
<dbReference type="Pfam" id="PF13976">
    <property type="entry name" value="gag_pre-integrs"/>
    <property type="match status" value="1"/>
</dbReference>
<dbReference type="SMART" id="SM00343">
    <property type="entry name" value="ZnF_C2HC"/>
    <property type="match status" value="2"/>
</dbReference>
<dbReference type="Pfam" id="PF14223">
    <property type="entry name" value="Retrotran_gag_2"/>
    <property type="match status" value="1"/>
</dbReference>